<keyword evidence="7 9" id="KW-1133">Transmembrane helix</keyword>
<evidence type="ECO:0000256" key="4">
    <source>
        <dbReference type="ARBA" id="ARBA00022692"/>
    </source>
</evidence>
<dbReference type="PANTHER" id="PTHR43386">
    <property type="entry name" value="OLIGOPEPTIDE TRANSPORT SYSTEM PERMEASE PROTEIN APPC"/>
    <property type="match status" value="1"/>
</dbReference>
<dbReference type="Proteomes" id="UP000199074">
    <property type="component" value="Unassembled WGS sequence"/>
</dbReference>
<dbReference type="EMBL" id="FPCK01000004">
    <property type="protein sequence ID" value="SFV38269.1"/>
    <property type="molecule type" value="Genomic_DNA"/>
</dbReference>
<dbReference type="Pfam" id="PF12911">
    <property type="entry name" value="OppC_N"/>
    <property type="match status" value="1"/>
</dbReference>
<dbReference type="PANTHER" id="PTHR43386:SF1">
    <property type="entry name" value="D,D-DIPEPTIDE TRANSPORT SYSTEM PERMEASE PROTEIN DDPC-RELATED"/>
    <property type="match status" value="1"/>
</dbReference>
<feature type="domain" description="ABC transmembrane type-1" evidence="10">
    <location>
        <begin position="97"/>
        <end position="286"/>
    </location>
</feature>
<gene>
    <name evidence="11" type="ORF">SAMN05216456_3276</name>
</gene>
<proteinExistence type="inferred from homology"/>
<feature type="transmembrane region" description="Helical" evidence="9">
    <location>
        <begin position="101"/>
        <end position="125"/>
    </location>
</feature>
<comment type="similarity">
    <text evidence="9">Belongs to the binding-protein-dependent transport system permease family.</text>
</comment>
<dbReference type="PROSITE" id="PS50928">
    <property type="entry name" value="ABC_TM1"/>
    <property type="match status" value="1"/>
</dbReference>
<dbReference type="InterPro" id="IPR000515">
    <property type="entry name" value="MetI-like"/>
</dbReference>
<dbReference type="Pfam" id="PF00528">
    <property type="entry name" value="BPD_transp_1"/>
    <property type="match status" value="1"/>
</dbReference>
<feature type="transmembrane region" description="Helical" evidence="9">
    <location>
        <begin position="31"/>
        <end position="52"/>
    </location>
</feature>
<keyword evidence="8 9" id="KW-0472">Membrane</keyword>
<sequence length="300" mass="32397">MTVSNEPVPTSTKPVSGLREFWFYFSVNRGAVIGLTVFTILVLLAIFAPLVAPHSPDIQYRDALLRPPMWDANGDPRFILGTDPVGRDILSRLIHGARYSLFIGFFVVVGALFVGVILGVLAGYFRGWVDVVIMRIMDIILAFPSLLLALVLVAILGPGLFNAMIAIAIVLQPHFARLVRAAVMAEKNREYVTAAKLSGAGHFRLMLVTILPNCLGPLIVQATLSFSNAILDAAALGFLGMGAQPPTPEWGTMLASAREFIIKAPWVVTFPGLAILVTVLAINLIGDGLRDALDPKLKRS</sequence>
<evidence type="ECO:0000313" key="11">
    <source>
        <dbReference type="EMBL" id="SFV38269.1"/>
    </source>
</evidence>
<keyword evidence="6" id="KW-0653">Protein transport</keyword>
<dbReference type="RefSeq" id="WP_092426443.1">
    <property type="nucleotide sequence ID" value="NZ_FPCK01000004.1"/>
</dbReference>
<dbReference type="OrthoDB" id="9783218at2"/>
<dbReference type="GO" id="GO:0005886">
    <property type="term" value="C:plasma membrane"/>
    <property type="evidence" value="ECO:0007669"/>
    <property type="project" value="UniProtKB-SubCell"/>
</dbReference>
<name>A0A1I7NUB4_9HYPH</name>
<evidence type="ECO:0000256" key="2">
    <source>
        <dbReference type="ARBA" id="ARBA00022448"/>
    </source>
</evidence>
<dbReference type="STRING" id="429728.SAMN05216456_3276"/>
<dbReference type="SUPFAM" id="SSF161098">
    <property type="entry name" value="MetI-like"/>
    <property type="match status" value="1"/>
</dbReference>
<dbReference type="InterPro" id="IPR050366">
    <property type="entry name" value="BP-dependent_transpt_permease"/>
</dbReference>
<evidence type="ECO:0000256" key="9">
    <source>
        <dbReference type="RuleBase" id="RU363032"/>
    </source>
</evidence>
<protein>
    <submittedName>
        <fullName evidence="11">Dipeptide transport system permease protein</fullName>
    </submittedName>
</protein>
<dbReference type="GO" id="GO:0071916">
    <property type="term" value="F:dipeptide transmembrane transporter activity"/>
    <property type="evidence" value="ECO:0007669"/>
    <property type="project" value="TreeGrafter"/>
</dbReference>
<comment type="subcellular location">
    <subcellularLocation>
        <location evidence="1 9">Cell membrane</location>
        <topology evidence="1 9">Multi-pass membrane protein</topology>
    </subcellularLocation>
</comment>
<keyword evidence="2 9" id="KW-0813">Transport</keyword>
<dbReference type="InterPro" id="IPR035906">
    <property type="entry name" value="MetI-like_sf"/>
</dbReference>
<keyword evidence="12" id="KW-1185">Reference proteome</keyword>
<keyword evidence="4 9" id="KW-0812">Transmembrane</keyword>
<reference evidence="11 12" key="1">
    <citation type="submission" date="2016-10" db="EMBL/GenBank/DDBJ databases">
        <authorList>
            <person name="de Groot N.N."/>
        </authorList>
    </citation>
    <scope>NUCLEOTIDE SEQUENCE [LARGE SCALE GENOMIC DNA]</scope>
    <source>
        <strain evidence="11 12">IPL20</strain>
    </source>
</reference>
<evidence type="ECO:0000256" key="1">
    <source>
        <dbReference type="ARBA" id="ARBA00004651"/>
    </source>
</evidence>
<evidence type="ECO:0000256" key="6">
    <source>
        <dbReference type="ARBA" id="ARBA00022927"/>
    </source>
</evidence>
<evidence type="ECO:0000256" key="7">
    <source>
        <dbReference type="ARBA" id="ARBA00022989"/>
    </source>
</evidence>
<dbReference type="InterPro" id="IPR025966">
    <property type="entry name" value="OppC_N"/>
</dbReference>
<keyword evidence="3" id="KW-1003">Cell membrane</keyword>
<dbReference type="CDD" id="cd06261">
    <property type="entry name" value="TM_PBP2"/>
    <property type="match status" value="1"/>
</dbReference>
<dbReference type="Gene3D" id="1.10.3720.10">
    <property type="entry name" value="MetI-like"/>
    <property type="match status" value="1"/>
</dbReference>
<dbReference type="AlphaFoldDB" id="A0A1I7NUB4"/>
<organism evidence="11 12">
    <name type="scientific">Devosia crocina</name>
    <dbReference type="NCBI Taxonomy" id="429728"/>
    <lineage>
        <taxon>Bacteria</taxon>
        <taxon>Pseudomonadati</taxon>
        <taxon>Pseudomonadota</taxon>
        <taxon>Alphaproteobacteria</taxon>
        <taxon>Hyphomicrobiales</taxon>
        <taxon>Devosiaceae</taxon>
        <taxon>Devosia</taxon>
    </lineage>
</organism>
<evidence type="ECO:0000256" key="8">
    <source>
        <dbReference type="ARBA" id="ARBA00023136"/>
    </source>
</evidence>
<evidence type="ECO:0000256" key="3">
    <source>
        <dbReference type="ARBA" id="ARBA00022475"/>
    </source>
</evidence>
<feature type="transmembrane region" description="Helical" evidence="9">
    <location>
        <begin position="145"/>
        <end position="171"/>
    </location>
</feature>
<accession>A0A1I7NUB4</accession>
<evidence type="ECO:0000313" key="12">
    <source>
        <dbReference type="Proteomes" id="UP000199074"/>
    </source>
</evidence>
<evidence type="ECO:0000256" key="5">
    <source>
        <dbReference type="ARBA" id="ARBA00022856"/>
    </source>
</evidence>
<evidence type="ECO:0000259" key="10">
    <source>
        <dbReference type="PROSITE" id="PS50928"/>
    </source>
</evidence>
<dbReference type="GO" id="GO:0015031">
    <property type="term" value="P:protein transport"/>
    <property type="evidence" value="ECO:0007669"/>
    <property type="project" value="UniProtKB-KW"/>
</dbReference>
<keyword evidence="5" id="KW-0571">Peptide transport</keyword>
<feature type="transmembrane region" description="Helical" evidence="9">
    <location>
        <begin position="260"/>
        <end position="285"/>
    </location>
</feature>